<organism evidence="1">
    <name type="scientific">freshwater metagenome</name>
    <dbReference type="NCBI Taxonomy" id="449393"/>
    <lineage>
        <taxon>unclassified sequences</taxon>
        <taxon>metagenomes</taxon>
        <taxon>ecological metagenomes</taxon>
    </lineage>
</organism>
<sequence>MSIFSPFNSSITAFARAPTGPINAPLGLTPARCDRTETLLRKPGSRDTPTISTIRSFNSGTSSVNNDLTNSGWVLESVTSGPFNPCFTSTTKHLIL</sequence>
<accession>A0A6J7KJH2</accession>
<dbReference type="EMBL" id="CAFBNP010000121">
    <property type="protein sequence ID" value="CAB4955986.1"/>
    <property type="molecule type" value="Genomic_DNA"/>
</dbReference>
<reference evidence="1" key="1">
    <citation type="submission" date="2020-05" db="EMBL/GenBank/DDBJ databases">
        <authorList>
            <person name="Chiriac C."/>
            <person name="Salcher M."/>
            <person name="Ghai R."/>
            <person name="Kavagutti S V."/>
        </authorList>
    </citation>
    <scope>NUCLEOTIDE SEQUENCE</scope>
</reference>
<proteinExistence type="predicted"/>
<gene>
    <name evidence="1" type="ORF">UFOPK3828_00663</name>
</gene>
<evidence type="ECO:0000313" key="1">
    <source>
        <dbReference type="EMBL" id="CAB4955986.1"/>
    </source>
</evidence>
<dbReference type="AlphaFoldDB" id="A0A6J7KJH2"/>
<name>A0A6J7KJH2_9ZZZZ</name>
<protein>
    <submittedName>
        <fullName evidence="1">Unannotated protein</fullName>
    </submittedName>
</protein>